<dbReference type="FunFam" id="3.90.1530.30:FF:000001">
    <property type="entry name" value="Chromosome partitioning protein ParB"/>
    <property type="match status" value="1"/>
</dbReference>
<keyword evidence="4" id="KW-0132">Cell division</keyword>
<evidence type="ECO:0000256" key="1">
    <source>
        <dbReference type="ARBA" id="ARBA00004453"/>
    </source>
</evidence>
<dbReference type="RefSeq" id="WP_110396789.1">
    <property type="nucleotide sequence ID" value="NZ_JBHUHB010000001.1"/>
</dbReference>
<dbReference type="Pfam" id="PF17762">
    <property type="entry name" value="HTH_ParB"/>
    <property type="match status" value="1"/>
</dbReference>
<dbReference type="CDD" id="cd16393">
    <property type="entry name" value="SPO0J_N"/>
    <property type="match status" value="1"/>
</dbReference>
<comment type="similarity">
    <text evidence="2">Belongs to the ParB family.</text>
</comment>
<feature type="compositionally biased region" description="Polar residues" evidence="8">
    <location>
        <begin position="1"/>
        <end position="13"/>
    </location>
</feature>
<evidence type="ECO:0000256" key="6">
    <source>
        <dbReference type="ARBA" id="ARBA00023210"/>
    </source>
</evidence>
<evidence type="ECO:0000256" key="3">
    <source>
        <dbReference type="ARBA" id="ARBA00022490"/>
    </source>
</evidence>
<comment type="caution">
    <text evidence="10">The sequence shown here is derived from an EMBL/GenBank/DDBJ whole genome shotgun (WGS) entry which is preliminary data.</text>
</comment>
<feature type="domain" description="HTH cro/C1-type" evidence="9">
    <location>
        <begin position="133"/>
        <end position="158"/>
    </location>
</feature>
<protein>
    <submittedName>
        <fullName evidence="10">Effector of nucleoid occlusion Noc</fullName>
    </submittedName>
</protein>
<dbReference type="SMART" id="SM00470">
    <property type="entry name" value="ParB"/>
    <property type="match status" value="1"/>
</dbReference>
<dbReference type="Pfam" id="PF02195">
    <property type="entry name" value="ParB_N"/>
    <property type="match status" value="1"/>
</dbReference>
<dbReference type="PANTHER" id="PTHR33375:SF8">
    <property type="entry name" value="NUCLEOID OCCLUSION PROTEIN"/>
    <property type="match status" value="1"/>
</dbReference>
<keyword evidence="6" id="KW-0717">Septation</keyword>
<dbReference type="SUPFAM" id="SSF110849">
    <property type="entry name" value="ParB/Sulfiredoxin"/>
    <property type="match status" value="1"/>
</dbReference>
<dbReference type="Gene3D" id="1.10.10.2830">
    <property type="match status" value="1"/>
</dbReference>
<dbReference type="GO" id="GO:0000917">
    <property type="term" value="P:division septum assembly"/>
    <property type="evidence" value="ECO:0007669"/>
    <property type="project" value="UniProtKB-KW"/>
</dbReference>
<dbReference type="InterPro" id="IPR001387">
    <property type="entry name" value="Cro/C1-type_HTH"/>
</dbReference>
<dbReference type="Gene3D" id="3.90.1530.30">
    <property type="match status" value="1"/>
</dbReference>
<comment type="subcellular location">
    <subcellularLocation>
        <location evidence="1">Cytoplasm</location>
        <location evidence="1">Nucleoid</location>
    </subcellularLocation>
</comment>
<proteinExistence type="inferred from homology"/>
<reference evidence="10 11" key="1">
    <citation type="submission" date="2018-05" db="EMBL/GenBank/DDBJ databases">
        <title>Genomic Encyclopedia of Type Strains, Phase IV (KMG-IV): sequencing the most valuable type-strain genomes for metagenomic binning, comparative biology and taxonomic classification.</title>
        <authorList>
            <person name="Goeker M."/>
        </authorList>
    </citation>
    <scope>NUCLEOTIDE SEQUENCE [LARGE SCALE GENOMIC DNA]</scope>
    <source>
        <strain evidence="10 11">DSM 28556</strain>
    </source>
</reference>
<evidence type="ECO:0000256" key="5">
    <source>
        <dbReference type="ARBA" id="ARBA00023125"/>
    </source>
</evidence>
<keyword evidence="7" id="KW-0131">Cell cycle</keyword>
<dbReference type="GO" id="GO:0045881">
    <property type="term" value="P:positive regulation of sporulation resulting in formation of a cellular spore"/>
    <property type="evidence" value="ECO:0007669"/>
    <property type="project" value="TreeGrafter"/>
</dbReference>
<keyword evidence="5" id="KW-0238">DNA-binding</keyword>
<dbReference type="AlphaFoldDB" id="A0A2V3VP58"/>
<accession>A0A2V3VP58</accession>
<dbReference type="GO" id="GO:0009295">
    <property type="term" value="C:nucleoid"/>
    <property type="evidence" value="ECO:0007669"/>
    <property type="project" value="UniProtKB-SubCell"/>
</dbReference>
<dbReference type="NCBIfam" id="TIGR00180">
    <property type="entry name" value="parB_part"/>
    <property type="match status" value="1"/>
</dbReference>
<organism evidence="10 11">
    <name type="scientific">Pseudogracilibacillus auburnensis</name>
    <dbReference type="NCBI Taxonomy" id="1494959"/>
    <lineage>
        <taxon>Bacteria</taxon>
        <taxon>Bacillati</taxon>
        <taxon>Bacillota</taxon>
        <taxon>Bacilli</taxon>
        <taxon>Bacillales</taxon>
        <taxon>Bacillaceae</taxon>
        <taxon>Pseudogracilibacillus</taxon>
    </lineage>
</organism>
<evidence type="ECO:0000313" key="11">
    <source>
        <dbReference type="Proteomes" id="UP000247978"/>
    </source>
</evidence>
<name>A0A2V3VP58_9BACI</name>
<sequence>MLQSFNRLFTSGSKSEEQADSYQEDVVQLNVDQIIPNEYQPRTQFDNEKIKELAQTLQTHGMIQPIVVRVKNDEQYEVIAGERRLRAAKLLGWETISAIIRNLNDTETASIALIENIQREELSVIEEAKAYAQLIKMHSLTQEALAQRLGKSQSTIANRIRLLMLPDVIQQALIVKEITERHARALMKLKDEKLQIDFYNKIVEKQLNVRETDELIKDFLSDGETKKKIRPKSKFISKDVRIATNTIRRSLKMIADTGINVESEEEELDDYYQITIRVKKTNHDKKQQK</sequence>
<dbReference type="SUPFAM" id="SSF109709">
    <property type="entry name" value="KorB DNA-binding domain-like"/>
    <property type="match status" value="1"/>
</dbReference>
<keyword evidence="11" id="KW-1185">Reference proteome</keyword>
<evidence type="ECO:0000256" key="2">
    <source>
        <dbReference type="ARBA" id="ARBA00006295"/>
    </source>
</evidence>
<dbReference type="InterPro" id="IPR036086">
    <property type="entry name" value="ParB/Sulfiredoxin_sf"/>
</dbReference>
<dbReference type="InterPro" id="IPR004437">
    <property type="entry name" value="ParB/RepB/Spo0J"/>
</dbReference>
<dbReference type="OrthoDB" id="9802051at2"/>
<dbReference type="EMBL" id="QJJQ01000015">
    <property type="protein sequence ID" value="PXW83596.1"/>
    <property type="molecule type" value="Genomic_DNA"/>
</dbReference>
<evidence type="ECO:0000313" key="10">
    <source>
        <dbReference type="EMBL" id="PXW83596.1"/>
    </source>
</evidence>
<dbReference type="NCBIfam" id="TIGR04285">
    <property type="entry name" value="nucleoid_noc"/>
    <property type="match status" value="1"/>
</dbReference>
<dbReference type="FunFam" id="1.10.10.2830:FF:000001">
    <property type="entry name" value="Chromosome partitioning protein ParB"/>
    <property type="match status" value="1"/>
</dbReference>
<dbReference type="GO" id="GO:0005694">
    <property type="term" value="C:chromosome"/>
    <property type="evidence" value="ECO:0007669"/>
    <property type="project" value="TreeGrafter"/>
</dbReference>
<dbReference type="InterPro" id="IPR023705">
    <property type="entry name" value="Nucleoid_occlusion_protein"/>
</dbReference>
<evidence type="ECO:0000256" key="7">
    <source>
        <dbReference type="ARBA" id="ARBA00023306"/>
    </source>
</evidence>
<dbReference type="Proteomes" id="UP000247978">
    <property type="component" value="Unassembled WGS sequence"/>
</dbReference>
<feature type="region of interest" description="Disordered" evidence="8">
    <location>
        <begin position="1"/>
        <end position="21"/>
    </location>
</feature>
<dbReference type="PANTHER" id="PTHR33375">
    <property type="entry name" value="CHROMOSOME-PARTITIONING PROTEIN PARB-RELATED"/>
    <property type="match status" value="1"/>
</dbReference>
<evidence type="ECO:0000256" key="4">
    <source>
        <dbReference type="ARBA" id="ARBA00022618"/>
    </source>
</evidence>
<dbReference type="GO" id="GO:0003677">
    <property type="term" value="F:DNA binding"/>
    <property type="evidence" value="ECO:0007669"/>
    <property type="project" value="UniProtKB-KW"/>
</dbReference>
<dbReference type="InterPro" id="IPR041468">
    <property type="entry name" value="HTH_ParB/Spo0J"/>
</dbReference>
<dbReference type="InterPro" id="IPR003115">
    <property type="entry name" value="ParB_N"/>
</dbReference>
<dbReference type="GO" id="GO:0007059">
    <property type="term" value="P:chromosome segregation"/>
    <property type="evidence" value="ECO:0007669"/>
    <property type="project" value="TreeGrafter"/>
</dbReference>
<evidence type="ECO:0000256" key="8">
    <source>
        <dbReference type="SAM" id="MobiDB-lite"/>
    </source>
</evidence>
<dbReference type="PROSITE" id="PS50943">
    <property type="entry name" value="HTH_CROC1"/>
    <property type="match status" value="1"/>
</dbReference>
<dbReference type="InterPro" id="IPR050336">
    <property type="entry name" value="Chromosome_partition/occlusion"/>
</dbReference>
<gene>
    <name evidence="10" type="ORF">DFR56_11569</name>
</gene>
<keyword evidence="3" id="KW-0963">Cytoplasm</keyword>
<evidence type="ECO:0000259" key="9">
    <source>
        <dbReference type="PROSITE" id="PS50943"/>
    </source>
</evidence>